<proteinExistence type="inferred from homology"/>
<accession>A0A368YI26</accession>
<organism evidence="6 7">
    <name type="scientific">Phyllobacterium bourgognense</name>
    <dbReference type="NCBI Taxonomy" id="314236"/>
    <lineage>
        <taxon>Bacteria</taxon>
        <taxon>Pseudomonadati</taxon>
        <taxon>Pseudomonadota</taxon>
        <taxon>Alphaproteobacteria</taxon>
        <taxon>Hyphomicrobiales</taxon>
        <taxon>Phyllobacteriaceae</taxon>
        <taxon>Phyllobacterium</taxon>
    </lineage>
</organism>
<name>A0A368YI26_9HYPH</name>
<dbReference type="Gene3D" id="3.40.50.300">
    <property type="entry name" value="P-loop containing nucleotide triphosphate hydrolases"/>
    <property type="match status" value="1"/>
</dbReference>
<dbReference type="AlphaFoldDB" id="A0A368YI26"/>
<evidence type="ECO:0000259" key="5">
    <source>
        <dbReference type="PROSITE" id="PS50893"/>
    </source>
</evidence>
<dbReference type="EMBL" id="QPJM01000016">
    <property type="protein sequence ID" value="RCW79825.1"/>
    <property type="molecule type" value="Genomic_DNA"/>
</dbReference>
<evidence type="ECO:0000256" key="2">
    <source>
        <dbReference type="ARBA" id="ARBA00022448"/>
    </source>
</evidence>
<dbReference type="Proteomes" id="UP000253324">
    <property type="component" value="Unassembled WGS sequence"/>
</dbReference>
<feature type="domain" description="ABC transporter" evidence="5">
    <location>
        <begin position="15"/>
        <end position="236"/>
    </location>
</feature>
<dbReference type="PANTHER" id="PTHR42788">
    <property type="entry name" value="TAURINE IMPORT ATP-BINDING PROTEIN-RELATED"/>
    <property type="match status" value="1"/>
</dbReference>
<keyword evidence="4 6" id="KW-0067">ATP-binding</keyword>
<comment type="similarity">
    <text evidence="1">Belongs to the ABC transporter superfamily.</text>
</comment>
<evidence type="ECO:0000256" key="3">
    <source>
        <dbReference type="ARBA" id="ARBA00022741"/>
    </source>
</evidence>
<keyword evidence="3" id="KW-0547">Nucleotide-binding</keyword>
<dbReference type="RefSeq" id="WP_114431983.1">
    <property type="nucleotide sequence ID" value="NZ_QPJM01000016.1"/>
</dbReference>
<dbReference type="SMART" id="SM00382">
    <property type="entry name" value="AAA"/>
    <property type="match status" value="1"/>
</dbReference>
<dbReference type="InterPro" id="IPR003439">
    <property type="entry name" value="ABC_transporter-like_ATP-bd"/>
</dbReference>
<dbReference type="SUPFAM" id="SSF52540">
    <property type="entry name" value="P-loop containing nucleoside triphosphate hydrolases"/>
    <property type="match status" value="1"/>
</dbReference>
<keyword evidence="2" id="KW-0813">Transport</keyword>
<evidence type="ECO:0000313" key="6">
    <source>
        <dbReference type="EMBL" id="RCW79825.1"/>
    </source>
</evidence>
<evidence type="ECO:0000256" key="4">
    <source>
        <dbReference type="ARBA" id="ARBA00022840"/>
    </source>
</evidence>
<evidence type="ECO:0000313" key="7">
    <source>
        <dbReference type="Proteomes" id="UP000253324"/>
    </source>
</evidence>
<dbReference type="InterPro" id="IPR050166">
    <property type="entry name" value="ABC_transporter_ATP-bind"/>
</dbReference>
<dbReference type="PANTHER" id="PTHR42788:SF19">
    <property type="entry name" value="ALIPHATIC SULFONATES IMPORT ATP-BINDING PROTEIN SSUB 2"/>
    <property type="match status" value="1"/>
</dbReference>
<dbReference type="GO" id="GO:0005524">
    <property type="term" value="F:ATP binding"/>
    <property type="evidence" value="ECO:0007669"/>
    <property type="project" value="UniProtKB-KW"/>
</dbReference>
<reference evidence="6 7" key="1">
    <citation type="submission" date="2018-07" db="EMBL/GenBank/DDBJ databases">
        <title>Genomic Encyclopedia of Type Strains, Phase III (KMG-III): the genomes of soil and plant-associated and newly described type strains.</title>
        <authorList>
            <person name="Whitman W."/>
        </authorList>
    </citation>
    <scope>NUCLEOTIDE SEQUENCE [LARGE SCALE GENOMIC DNA]</scope>
    <source>
        <strain evidence="6 7">31-25a</strain>
    </source>
</reference>
<evidence type="ECO:0000256" key="1">
    <source>
        <dbReference type="ARBA" id="ARBA00005417"/>
    </source>
</evidence>
<dbReference type="PROSITE" id="PS50893">
    <property type="entry name" value="ABC_TRANSPORTER_2"/>
    <property type="match status" value="1"/>
</dbReference>
<dbReference type="InterPro" id="IPR003593">
    <property type="entry name" value="AAA+_ATPase"/>
</dbReference>
<dbReference type="GO" id="GO:0016887">
    <property type="term" value="F:ATP hydrolysis activity"/>
    <property type="evidence" value="ECO:0007669"/>
    <property type="project" value="InterPro"/>
</dbReference>
<dbReference type="InterPro" id="IPR027417">
    <property type="entry name" value="P-loop_NTPase"/>
</dbReference>
<keyword evidence="7" id="KW-1185">Reference proteome</keyword>
<dbReference type="Pfam" id="PF00005">
    <property type="entry name" value="ABC_tran"/>
    <property type="match status" value="1"/>
</dbReference>
<protein>
    <submittedName>
        <fullName evidence="6">NitT/TauT family transport system ATP-binding protein</fullName>
    </submittedName>
</protein>
<sequence>MNTHQLAGVAARLKVNIEEKAFRSSNGGTIEVLRDLRFEVEQNEFACILGPSGCGKTTTLRILLGLDSDYRGSIQLPGLADARIGAVFQEPMLLPWRTVEQNVRLAIPKPNRETNLDGLFSTLGLSKMRNFYPAELSLGLARRAAIARALAIEPDILLLDEPFVSLDESTAQQLRHMLLSVWSERPTTALMVTHNLQEAIMLADRIIVLSERPAHVIGMFDIRLPRNYRNEQVKADLLRSFNEKFAGVRNAP</sequence>
<comment type="caution">
    <text evidence="6">The sequence shown here is derived from an EMBL/GenBank/DDBJ whole genome shotgun (WGS) entry which is preliminary data.</text>
</comment>
<gene>
    <name evidence="6" type="ORF">C7476_11679</name>
</gene>